<dbReference type="InterPro" id="IPR001094">
    <property type="entry name" value="Flavdoxin-like"/>
</dbReference>
<comment type="function">
    <text evidence="8">Low-potential electron donor to a number of redox enzymes.</text>
</comment>
<dbReference type="EMBL" id="JAAGRQ010000026">
    <property type="protein sequence ID" value="NDY56743.1"/>
    <property type="molecule type" value="Genomic_DNA"/>
</dbReference>
<keyword evidence="6 8" id="KW-0288">FMN</keyword>
<evidence type="ECO:0000256" key="5">
    <source>
        <dbReference type="ARBA" id="ARBA00022630"/>
    </source>
</evidence>
<comment type="cofactor">
    <cofactor evidence="1 8">
        <name>FMN</name>
        <dbReference type="ChEBI" id="CHEBI:58210"/>
    </cofactor>
</comment>
<dbReference type="PANTHER" id="PTHR42809:SF1">
    <property type="entry name" value="FLAVODOXIN 1"/>
    <property type="match status" value="1"/>
</dbReference>
<evidence type="ECO:0000256" key="7">
    <source>
        <dbReference type="ARBA" id="ARBA00022982"/>
    </source>
</evidence>
<evidence type="ECO:0000256" key="4">
    <source>
        <dbReference type="ARBA" id="ARBA00022448"/>
    </source>
</evidence>
<reference evidence="10 11" key="1">
    <citation type="submission" date="2020-02" db="EMBL/GenBank/DDBJ databases">
        <title>Comparative genomics of sulfur disproportionating microorganisms.</title>
        <authorList>
            <person name="Ward L.M."/>
            <person name="Bertran E."/>
            <person name="Johnston D.T."/>
        </authorList>
    </citation>
    <scope>NUCLEOTIDE SEQUENCE [LARGE SCALE GENOMIC DNA]</scope>
    <source>
        <strain evidence="10 11">DSM 3696</strain>
    </source>
</reference>
<evidence type="ECO:0000256" key="8">
    <source>
        <dbReference type="RuleBase" id="RU367037"/>
    </source>
</evidence>
<dbReference type="PROSITE" id="PS00201">
    <property type="entry name" value="FLAVODOXIN"/>
    <property type="match status" value="1"/>
</dbReference>
<dbReference type="GO" id="GO:0010181">
    <property type="term" value="F:FMN binding"/>
    <property type="evidence" value="ECO:0007669"/>
    <property type="project" value="UniProtKB-UniRule"/>
</dbReference>
<keyword evidence="11" id="KW-1185">Reference proteome</keyword>
<evidence type="ECO:0000256" key="3">
    <source>
        <dbReference type="ARBA" id="ARBA00017869"/>
    </source>
</evidence>
<comment type="caution">
    <text evidence="10">The sequence shown here is derived from an EMBL/GenBank/DDBJ whole genome shotgun (WGS) entry which is preliminary data.</text>
</comment>
<sequence>MAKALVVFGSTTGNTESVAGYVAKTLEGEGMSVDVKNVSGVQAAGLADGYDLVVFGSSTWGDDDIELQEDFQPFFEELDKANLSGKKVAVFGCGDSSYTHFCGAVDAIEEKVGQLGADVVAASLKIDGSPEKDEAVAWARDVFKNAA</sequence>
<dbReference type="InterPro" id="IPR010087">
    <property type="entry name" value="Flav_short"/>
</dbReference>
<dbReference type="NCBIfam" id="TIGR01753">
    <property type="entry name" value="flav_short"/>
    <property type="match status" value="1"/>
</dbReference>
<dbReference type="Proteomes" id="UP000469724">
    <property type="component" value="Unassembled WGS sequence"/>
</dbReference>
<protein>
    <recommendedName>
        <fullName evidence="3 8">Flavodoxin</fullName>
    </recommendedName>
</protein>
<name>A0A7K3NLL9_9BACT</name>
<feature type="domain" description="Flavodoxin-like" evidence="9">
    <location>
        <begin position="4"/>
        <end position="143"/>
    </location>
</feature>
<keyword evidence="7 8" id="KW-0249">Electron transport</keyword>
<keyword evidence="4 8" id="KW-0813">Transport</keyword>
<dbReference type="PROSITE" id="PS50902">
    <property type="entry name" value="FLAVODOXIN_LIKE"/>
    <property type="match status" value="1"/>
</dbReference>
<dbReference type="InterPro" id="IPR001226">
    <property type="entry name" value="Flavodoxin_CS"/>
</dbReference>
<evidence type="ECO:0000313" key="11">
    <source>
        <dbReference type="Proteomes" id="UP000469724"/>
    </source>
</evidence>
<keyword evidence="5 8" id="KW-0285">Flavoprotein</keyword>
<accession>A0A7K3NLL9</accession>
<evidence type="ECO:0000256" key="6">
    <source>
        <dbReference type="ARBA" id="ARBA00022643"/>
    </source>
</evidence>
<evidence type="ECO:0000313" key="10">
    <source>
        <dbReference type="EMBL" id="NDY56743.1"/>
    </source>
</evidence>
<comment type="similarity">
    <text evidence="2 8">Belongs to the flavodoxin family.</text>
</comment>
<dbReference type="Gene3D" id="3.40.50.360">
    <property type="match status" value="1"/>
</dbReference>
<dbReference type="InterPro" id="IPR029039">
    <property type="entry name" value="Flavoprotein-like_sf"/>
</dbReference>
<organism evidence="10 11">
    <name type="scientific">Desulfolutivibrio sulfodismutans</name>
    <dbReference type="NCBI Taxonomy" id="63561"/>
    <lineage>
        <taxon>Bacteria</taxon>
        <taxon>Pseudomonadati</taxon>
        <taxon>Thermodesulfobacteriota</taxon>
        <taxon>Desulfovibrionia</taxon>
        <taxon>Desulfovibrionales</taxon>
        <taxon>Desulfovibrionaceae</taxon>
        <taxon>Desulfolutivibrio</taxon>
    </lineage>
</organism>
<dbReference type="PRINTS" id="PR00369">
    <property type="entry name" value="FLAVODOXIN"/>
</dbReference>
<dbReference type="Pfam" id="PF00258">
    <property type="entry name" value="Flavodoxin_1"/>
    <property type="match status" value="1"/>
</dbReference>
<evidence type="ECO:0000256" key="2">
    <source>
        <dbReference type="ARBA" id="ARBA00005267"/>
    </source>
</evidence>
<dbReference type="SUPFAM" id="SSF52218">
    <property type="entry name" value="Flavoproteins"/>
    <property type="match status" value="1"/>
</dbReference>
<dbReference type="AlphaFoldDB" id="A0A7K3NLL9"/>
<evidence type="ECO:0000259" key="9">
    <source>
        <dbReference type="PROSITE" id="PS50902"/>
    </source>
</evidence>
<dbReference type="InterPro" id="IPR050619">
    <property type="entry name" value="Flavodoxin"/>
</dbReference>
<evidence type="ECO:0000256" key="1">
    <source>
        <dbReference type="ARBA" id="ARBA00001917"/>
    </source>
</evidence>
<dbReference type="GO" id="GO:0009055">
    <property type="term" value="F:electron transfer activity"/>
    <property type="evidence" value="ECO:0007669"/>
    <property type="project" value="UniProtKB-UniRule"/>
</dbReference>
<dbReference type="RefSeq" id="WP_163301791.1">
    <property type="nucleotide sequence ID" value="NZ_JAAGRQ010000026.1"/>
</dbReference>
<dbReference type="PANTHER" id="PTHR42809">
    <property type="entry name" value="FLAVODOXIN 2"/>
    <property type="match status" value="1"/>
</dbReference>
<gene>
    <name evidence="10" type="ORF">G3N56_08295</name>
</gene>
<dbReference type="InterPro" id="IPR008254">
    <property type="entry name" value="Flavodoxin/NO_synth"/>
</dbReference>
<proteinExistence type="inferred from homology"/>